<dbReference type="PANTHER" id="PTHR31900:SF33">
    <property type="entry name" value="PROTEIN WITH RNI-LIKE_FBD-LIKE DOMAIN"/>
    <property type="match status" value="1"/>
</dbReference>
<dbReference type="PROSITE" id="PS50181">
    <property type="entry name" value="FBOX"/>
    <property type="match status" value="1"/>
</dbReference>
<comment type="caution">
    <text evidence="2">The sequence shown here is derived from an EMBL/GenBank/DDBJ whole genome shotgun (WGS) entry which is preliminary data.</text>
</comment>
<dbReference type="Pfam" id="PF07723">
    <property type="entry name" value="LRR_2"/>
    <property type="match status" value="1"/>
</dbReference>
<name>A0A8S9FFV3_BRACR</name>
<feature type="domain" description="F-box" evidence="1">
    <location>
        <begin position="12"/>
        <end position="65"/>
    </location>
</feature>
<organism evidence="2">
    <name type="scientific">Brassica cretica</name>
    <name type="common">Mustard</name>
    <dbReference type="NCBI Taxonomy" id="69181"/>
    <lineage>
        <taxon>Eukaryota</taxon>
        <taxon>Viridiplantae</taxon>
        <taxon>Streptophyta</taxon>
        <taxon>Embryophyta</taxon>
        <taxon>Tracheophyta</taxon>
        <taxon>Spermatophyta</taxon>
        <taxon>Magnoliopsida</taxon>
        <taxon>eudicotyledons</taxon>
        <taxon>Gunneridae</taxon>
        <taxon>Pentapetalae</taxon>
        <taxon>rosids</taxon>
        <taxon>malvids</taxon>
        <taxon>Brassicales</taxon>
        <taxon>Brassicaceae</taxon>
        <taxon>Brassiceae</taxon>
        <taxon>Brassica</taxon>
    </lineage>
</organism>
<accession>A0A8S9FFV3</accession>
<gene>
    <name evidence="2" type="ORF">F2Q70_00032096</name>
</gene>
<dbReference type="AlphaFoldDB" id="A0A8S9FFV3"/>
<dbReference type="InterPro" id="IPR050232">
    <property type="entry name" value="FBL13/AtMIF1-like"/>
</dbReference>
<reference evidence="2" key="1">
    <citation type="submission" date="2019-12" db="EMBL/GenBank/DDBJ databases">
        <title>Genome sequencing and annotation of Brassica cretica.</title>
        <authorList>
            <person name="Studholme D.J."/>
            <person name="Sarris P.F."/>
        </authorList>
    </citation>
    <scope>NUCLEOTIDE SEQUENCE</scope>
    <source>
        <strain evidence="2">PFS-102/07</strain>
        <tissue evidence="2">Leaf</tissue>
    </source>
</reference>
<evidence type="ECO:0000313" key="2">
    <source>
        <dbReference type="EMBL" id="KAF2532171.1"/>
    </source>
</evidence>
<dbReference type="CDD" id="cd22160">
    <property type="entry name" value="F-box_AtFBL13-like"/>
    <property type="match status" value="1"/>
</dbReference>
<dbReference type="EMBL" id="QGKY02002305">
    <property type="protein sequence ID" value="KAF2532171.1"/>
    <property type="molecule type" value="Genomic_DNA"/>
</dbReference>
<proteinExistence type="predicted"/>
<protein>
    <recommendedName>
        <fullName evidence="1">F-box domain-containing protein</fullName>
    </recommendedName>
</protein>
<dbReference type="InterPro" id="IPR013101">
    <property type="entry name" value="LRR_PRU1-like"/>
</dbReference>
<sequence length="275" mass="31221">MVVIKSLTGSQEDRISQLPVALICDILCHISTKDAVKTSVLSKRWKNSWQQVPGLDLNSEEFENLSGFFSFANSFFDLQRGSLIRKLSLHISGWGHDGYTSFPNPWIDDSPTMRNIQHLDIRTTALSSITVLPLSIYTRKTLVHLRLRWVTLVKTEFVSLPCLKILHLEQVMYPNKATLEKLISGSLLLKDLTLISLSSPKDDQKVLHVRSQTLKRIAIYLSAYVDIDAPLLHCLRANVNVHKKFIINSGFPAKTDISFCGKCDHDLIHDSRYLH</sequence>
<dbReference type="SUPFAM" id="SSF52047">
    <property type="entry name" value="RNI-like"/>
    <property type="match status" value="1"/>
</dbReference>
<dbReference type="SUPFAM" id="SSF81383">
    <property type="entry name" value="F-box domain"/>
    <property type="match status" value="1"/>
</dbReference>
<dbReference type="InterPro" id="IPR001810">
    <property type="entry name" value="F-box_dom"/>
</dbReference>
<dbReference type="Pfam" id="PF00646">
    <property type="entry name" value="F-box"/>
    <property type="match status" value="1"/>
</dbReference>
<dbReference type="InterPro" id="IPR053781">
    <property type="entry name" value="F-box_AtFBL13-like"/>
</dbReference>
<dbReference type="PANTHER" id="PTHR31900">
    <property type="entry name" value="F-BOX/RNI SUPERFAMILY PROTEIN-RELATED"/>
    <property type="match status" value="1"/>
</dbReference>
<dbReference type="InterPro" id="IPR036047">
    <property type="entry name" value="F-box-like_dom_sf"/>
</dbReference>
<evidence type="ECO:0000259" key="1">
    <source>
        <dbReference type="PROSITE" id="PS50181"/>
    </source>
</evidence>